<evidence type="ECO:0000313" key="4">
    <source>
        <dbReference type="EMBL" id="GGJ71432.1"/>
    </source>
</evidence>
<organism evidence="4 5">
    <name type="scientific">Deinococcus aquiradiocola</name>
    <dbReference type="NCBI Taxonomy" id="393059"/>
    <lineage>
        <taxon>Bacteria</taxon>
        <taxon>Thermotogati</taxon>
        <taxon>Deinococcota</taxon>
        <taxon>Deinococci</taxon>
        <taxon>Deinococcales</taxon>
        <taxon>Deinococcaceae</taxon>
        <taxon>Deinococcus</taxon>
    </lineage>
</organism>
<feature type="compositionally biased region" description="Low complexity" evidence="1">
    <location>
        <begin position="1"/>
        <end position="15"/>
    </location>
</feature>
<dbReference type="InterPro" id="IPR021878">
    <property type="entry name" value="TgpA_N"/>
</dbReference>
<evidence type="ECO:0000256" key="2">
    <source>
        <dbReference type="SAM" id="Phobius"/>
    </source>
</evidence>
<keyword evidence="2" id="KW-0472">Membrane</keyword>
<feature type="transmembrane region" description="Helical" evidence="2">
    <location>
        <begin position="570"/>
        <end position="588"/>
    </location>
</feature>
<dbReference type="Pfam" id="PF13559">
    <property type="entry name" value="DUF4129"/>
    <property type="match status" value="1"/>
</dbReference>
<dbReference type="PANTHER" id="PTHR42736">
    <property type="entry name" value="PROTEIN-GLUTAMINE GAMMA-GLUTAMYLTRANSFERASE"/>
    <property type="match status" value="1"/>
</dbReference>
<accession>A0A917UP83</accession>
<feature type="transmembrane region" description="Helical" evidence="2">
    <location>
        <begin position="190"/>
        <end position="207"/>
    </location>
</feature>
<keyword evidence="2" id="KW-1133">Transmembrane helix</keyword>
<sequence>MTVPPTTARTAPTRPFLSLRARTPAPEGPLPTAPLLATLLTLALTMLPYWPHQPLWLNALLLVLLGARAALAVRGGKAPPAWTLIVVALLVGRALVGVYTTLAGRDGGTAMLLLLVALKTLETSRRRDALLLVLLGYFTTACVFFFDQNVSVAVYTLLCAAALTACLTLWARPGGPPATVRPGRALRRSALLLLQAAPLTVVLFVLFPRPDGPLWQMPVTSKSGSRTGLGDSVEPGTVSSLAQDNSVAFRATFQGRVPPVQDRYWRGPVLEGYDGRRWSLRPARFGFPRAQGDGPVYTYRLTLEPSNQPWALALDVPANVPAGLNITGNLQLVVPGGVNTRRQIDLQAVTRFTYGQDASREQLDLNLVVPQIGNPRARTLARSWANLPPAQRVQAAYRFFQQDRLQYTLSPPLLTSADPVDELLYSTRQGFCEHFASSFAFLMRVSGVPARLVTGYLGGTENAGTGGRPYLIVRQADAHAWVEVWLAGQGWVRVDPTAAVSPARLQGGLAAALPDAAGGLESGRGVLPGLRLRLDALQNAWNEWVIGYDATRQQSLLTRLGLGAVGGARYAVMLVLLLVLAVLPVLWVRSRRHGDPLLLAYRDLGARLRLPHDPAETPLEYQRRAERQYPHRSDDLNDVTQTYLKLRYGPMPVTPAQLREFRARVRRVRRP</sequence>
<dbReference type="InterPro" id="IPR002931">
    <property type="entry name" value="Transglutaminase-like"/>
</dbReference>
<reference evidence="4" key="2">
    <citation type="submission" date="2020-09" db="EMBL/GenBank/DDBJ databases">
        <authorList>
            <person name="Sun Q."/>
            <person name="Ohkuma M."/>
        </authorList>
    </citation>
    <scope>NUCLEOTIDE SEQUENCE</scope>
    <source>
        <strain evidence="4">JCM 14371</strain>
    </source>
</reference>
<dbReference type="Proteomes" id="UP000635726">
    <property type="component" value="Unassembled WGS sequence"/>
</dbReference>
<proteinExistence type="predicted"/>
<dbReference type="AlphaFoldDB" id="A0A917UP83"/>
<feature type="transmembrane region" description="Helical" evidence="2">
    <location>
        <begin position="55"/>
        <end position="75"/>
    </location>
</feature>
<dbReference type="PANTHER" id="PTHR42736:SF1">
    <property type="entry name" value="PROTEIN-GLUTAMINE GAMMA-GLUTAMYLTRANSFERASE"/>
    <property type="match status" value="1"/>
</dbReference>
<feature type="region of interest" description="Disordered" evidence="1">
    <location>
        <begin position="1"/>
        <end position="25"/>
    </location>
</feature>
<dbReference type="EMBL" id="BMOE01000004">
    <property type="protein sequence ID" value="GGJ71432.1"/>
    <property type="molecule type" value="Genomic_DNA"/>
</dbReference>
<dbReference type="Pfam" id="PF11992">
    <property type="entry name" value="TgpA_N"/>
    <property type="match status" value="1"/>
</dbReference>
<feature type="transmembrane region" description="Helical" evidence="2">
    <location>
        <begin position="152"/>
        <end position="170"/>
    </location>
</feature>
<dbReference type="InterPro" id="IPR025403">
    <property type="entry name" value="TgpA-like_C"/>
</dbReference>
<keyword evidence="5" id="KW-1185">Reference proteome</keyword>
<gene>
    <name evidence="4" type="ORF">GCM10008939_14790</name>
</gene>
<name>A0A917UP83_9DEIO</name>
<evidence type="ECO:0000259" key="3">
    <source>
        <dbReference type="SMART" id="SM00460"/>
    </source>
</evidence>
<reference evidence="4" key="1">
    <citation type="journal article" date="2014" name="Int. J. Syst. Evol. Microbiol.">
        <title>Complete genome sequence of Corynebacterium casei LMG S-19264T (=DSM 44701T), isolated from a smear-ripened cheese.</title>
        <authorList>
            <consortium name="US DOE Joint Genome Institute (JGI-PGF)"/>
            <person name="Walter F."/>
            <person name="Albersmeier A."/>
            <person name="Kalinowski J."/>
            <person name="Ruckert C."/>
        </authorList>
    </citation>
    <scope>NUCLEOTIDE SEQUENCE</scope>
    <source>
        <strain evidence="4">JCM 14371</strain>
    </source>
</reference>
<feature type="domain" description="Transglutaminase-like" evidence="3">
    <location>
        <begin position="424"/>
        <end position="498"/>
    </location>
</feature>
<feature type="transmembrane region" description="Helical" evidence="2">
    <location>
        <begin position="81"/>
        <end position="102"/>
    </location>
</feature>
<keyword evidence="2" id="KW-0812">Transmembrane</keyword>
<dbReference type="SMART" id="SM00460">
    <property type="entry name" value="TGc"/>
    <property type="match status" value="1"/>
</dbReference>
<evidence type="ECO:0000256" key="1">
    <source>
        <dbReference type="SAM" id="MobiDB-lite"/>
    </source>
</evidence>
<comment type="caution">
    <text evidence="4">The sequence shown here is derived from an EMBL/GenBank/DDBJ whole genome shotgun (WGS) entry which is preliminary data.</text>
</comment>
<dbReference type="InterPro" id="IPR052901">
    <property type="entry name" value="Bact_TGase-like"/>
</dbReference>
<evidence type="ECO:0000313" key="5">
    <source>
        <dbReference type="Proteomes" id="UP000635726"/>
    </source>
</evidence>
<feature type="transmembrane region" description="Helical" evidence="2">
    <location>
        <begin position="129"/>
        <end position="146"/>
    </location>
</feature>
<dbReference type="RefSeq" id="WP_188961790.1">
    <property type="nucleotide sequence ID" value="NZ_BMOE01000004.1"/>
</dbReference>
<dbReference type="SUPFAM" id="SSF54001">
    <property type="entry name" value="Cysteine proteinases"/>
    <property type="match status" value="1"/>
</dbReference>
<dbReference type="Pfam" id="PF01841">
    <property type="entry name" value="Transglut_core"/>
    <property type="match status" value="1"/>
</dbReference>
<dbReference type="InterPro" id="IPR038765">
    <property type="entry name" value="Papain-like_cys_pep_sf"/>
</dbReference>
<dbReference type="Gene3D" id="3.10.620.30">
    <property type="match status" value="1"/>
</dbReference>
<protein>
    <recommendedName>
        <fullName evidence="3">Transglutaminase-like domain-containing protein</fullName>
    </recommendedName>
</protein>